<evidence type="ECO:0000313" key="11">
    <source>
        <dbReference type="EMBL" id="WAA10391.1"/>
    </source>
</evidence>
<evidence type="ECO:0000256" key="5">
    <source>
        <dbReference type="ARBA" id="ARBA00023002"/>
    </source>
</evidence>
<comment type="cofactor">
    <cofactor evidence="1 7">
        <name>FAD</name>
        <dbReference type="ChEBI" id="CHEBI:57692"/>
    </cofactor>
</comment>
<dbReference type="PIRSF" id="PIRSF016578">
    <property type="entry name" value="HsaA"/>
    <property type="match status" value="1"/>
</dbReference>
<feature type="domain" description="Acyl-CoA dehydrogenase/oxidase C-terminal" evidence="8">
    <location>
        <begin position="229"/>
        <end position="377"/>
    </location>
</feature>
<dbReference type="Pfam" id="PF00441">
    <property type="entry name" value="Acyl-CoA_dh_1"/>
    <property type="match status" value="1"/>
</dbReference>
<dbReference type="Pfam" id="PF02771">
    <property type="entry name" value="Acyl-CoA_dh_N"/>
    <property type="match status" value="1"/>
</dbReference>
<evidence type="ECO:0000259" key="10">
    <source>
        <dbReference type="Pfam" id="PF02771"/>
    </source>
</evidence>
<dbReference type="InterPro" id="IPR037069">
    <property type="entry name" value="AcylCoA_DH/ox_N_sf"/>
</dbReference>
<dbReference type="InterPro" id="IPR036250">
    <property type="entry name" value="AcylCo_DH-like_C"/>
</dbReference>
<dbReference type="SUPFAM" id="SSF56645">
    <property type="entry name" value="Acyl-CoA dehydrogenase NM domain-like"/>
    <property type="match status" value="1"/>
</dbReference>
<dbReference type="InterPro" id="IPR013786">
    <property type="entry name" value="AcylCoA_DH/ox_N"/>
</dbReference>
<dbReference type="InterPro" id="IPR009100">
    <property type="entry name" value="AcylCoA_DH/oxidase_NM_dom_sf"/>
</dbReference>
<dbReference type="GO" id="GO:0050660">
    <property type="term" value="F:flavin adenine dinucleotide binding"/>
    <property type="evidence" value="ECO:0007669"/>
    <property type="project" value="InterPro"/>
</dbReference>
<evidence type="ECO:0000259" key="9">
    <source>
        <dbReference type="Pfam" id="PF02770"/>
    </source>
</evidence>
<evidence type="ECO:0000256" key="4">
    <source>
        <dbReference type="ARBA" id="ARBA00022827"/>
    </source>
</evidence>
<evidence type="ECO:0000256" key="7">
    <source>
        <dbReference type="RuleBase" id="RU362125"/>
    </source>
</evidence>
<keyword evidence="4 7" id="KW-0274">FAD</keyword>
<dbReference type="PROSITE" id="PS00072">
    <property type="entry name" value="ACYL_COA_DH_1"/>
    <property type="match status" value="1"/>
</dbReference>
<evidence type="ECO:0000256" key="2">
    <source>
        <dbReference type="ARBA" id="ARBA00009347"/>
    </source>
</evidence>
<comment type="similarity">
    <text evidence="2 7">Belongs to the acyl-CoA dehydrogenase family.</text>
</comment>
<gene>
    <name evidence="11" type="ORF">OE104_03405</name>
</gene>
<dbReference type="SUPFAM" id="SSF47203">
    <property type="entry name" value="Acyl-CoA dehydrogenase C-terminal domain-like"/>
    <property type="match status" value="1"/>
</dbReference>
<sequence length="380" mass="41837">MDFNLTQEQRMIKRTIKEFAEEEVAKGALERDRTKTFPIHIFRKLAELGMMGLPFPEEYGGGGADTISFAIVVEELSKACASTGITYSAHISLGGAPIHMFGTEEQKRKYLVPLCTGESLGAFGLTEPNAGSDAGATETKAEEDRDDFVLNGEKSFITNGSYAKFIALTAITNSKEQKKEISSIIVPTDADGFSVKDEYEKMGLHAANTTELVLENVRVPKENLLGKRGEGLKQFLQTLDGGRIGIGAMAVGIAQAAYEKALQYAKQRRQFGKPLSTFQGIQFKLADMAMKIELARNMVYKAAWLKDEGKPFTKEASICKLFASEMCLEVTSEAVQIHGGNGYMKDFHVERYMRDAKLLQIGEGTSEIQRIVIAREIGAR</sequence>
<evidence type="ECO:0000256" key="3">
    <source>
        <dbReference type="ARBA" id="ARBA00022630"/>
    </source>
</evidence>
<protein>
    <submittedName>
        <fullName evidence="11">Acyl-CoA dehydrogenase family protein</fullName>
    </submittedName>
</protein>
<dbReference type="FunFam" id="1.20.140.10:FF:000004">
    <property type="entry name" value="Acyl-CoA dehydrogenase FadE25"/>
    <property type="match status" value="1"/>
</dbReference>
<dbReference type="PROSITE" id="PS00073">
    <property type="entry name" value="ACYL_COA_DH_2"/>
    <property type="match status" value="1"/>
</dbReference>
<dbReference type="Gene3D" id="1.10.540.10">
    <property type="entry name" value="Acyl-CoA dehydrogenase/oxidase, N-terminal domain"/>
    <property type="match status" value="1"/>
</dbReference>
<evidence type="ECO:0000313" key="12">
    <source>
        <dbReference type="Proteomes" id="UP001164718"/>
    </source>
</evidence>
<dbReference type="FunFam" id="2.40.110.10:FF:000009">
    <property type="entry name" value="Acyl-CoA dehydrogenase"/>
    <property type="match status" value="1"/>
</dbReference>
<dbReference type="InterPro" id="IPR006091">
    <property type="entry name" value="Acyl-CoA_Oxase/DH_mid-dom"/>
</dbReference>
<dbReference type="InterPro" id="IPR006089">
    <property type="entry name" value="Acyl-CoA_DH_CS"/>
</dbReference>
<evidence type="ECO:0000256" key="6">
    <source>
        <dbReference type="ARBA" id="ARBA00052546"/>
    </source>
</evidence>
<feature type="domain" description="Acyl-CoA dehydrogenase/oxidase N-terminal" evidence="10">
    <location>
        <begin position="6"/>
        <end position="118"/>
    </location>
</feature>
<dbReference type="PANTHER" id="PTHR43884:SF12">
    <property type="entry name" value="ISOVALERYL-COA DEHYDROGENASE, MITOCHONDRIAL-RELATED"/>
    <property type="match status" value="1"/>
</dbReference>
<dbReference type="InterPro" id="IPR046373">
    <property type="entry name" value="Acyl-CoA_Oxase/DH_mid-dom_sf"/>
</dbReference>
<dbReference type="PANTHER" id="PTHR43884">
    <property type="entry name" value="ACYL-COA DEHYDROGENASE"/>
    <property type="match status" value="1"/>
</dbReference>
<name>A0A9E8LWI1_9BACI</name>
<dbReference type="KEGG" id="faf:OE104_03405"/>
<proteinExistence type="inferred from homology"/>
<keyword evidence="5 7" id="KW-0560">Oxidoreductase</keyword>
<dbReference type="Pfam" id="PF02770">
    <property type="entry name" value="Acyl-CoA_dh_M"/>
    <property type="match status" value="1"/>
</dbReference>
<keyword evidence="3 7" id="KW-0285">Flavoprotein</keyword>
<dbReference type="GO" id="GO:0003995">
    <property type="term" value="F:acyl-CoA dehydrogenase activity"/>
    <property type="evidence" value="ECO:0007669"/>
    <property type="project" value="InterPro"/>
</dbReference>
<reference evidence="11" key="1">
    <citation type="submission" date="2022-09" db="EMBL/GenBank/DDBJ databases">
        <title>Complete Genomes of Fervidibacillus albus and Fervidibacillus halotolerans isolated from tidal flat sediments.</title>
        <authorList>
            <person name="Kwon K.K."/>
            <person name="Yang S.-H."/>
            <person name="Park M.J."/>
            <person name="Oh H.-M."/>
        </authorList>
    </citation>
    <scope>NUCLEOTIDE SEQUENCE</scope>
    <source>
        <strain evidence="11">MEBiC13591</strain>
    </source>
</reference>
<dbReference type="Gene3D" id="1.20.140.10">
    <property type="entry name" value="Butyryl-CoA Dehydrogenase, subunit A, domain 3"/>
    <property type="match status" value="1"/>
</dbReference>
<keyword evidence="12" id="KW-1185">Reference proteome</keyword>
<evidence type="ECO:0000259" key="8">
    <source>
        <dbReference type="Pfam" id="PF00441"/>
    </source>
</evidence>
<dbReference type="FunFam" id="1.10.540.10:FF:000002">
    <property type="entry name" value="Acyl-CoA dehydrogenase FadE19"/>
    <property type="match status" value="1"/>
</dbReference>
<dbReference type="InterPro" id="IPR009075">
    <property type="entry name" value="AcylCo_DH/oxidase_C"/>
</dbReference>
<comment type="catalytic activity">
    <reaction evidence="6">
        <text>a 2,3-saturated acyl-CoA + A = a 2,3-dehydroacyl-CoA + AH2</text>
        <dbReference type="Rhea" id="RHEA:48608"/>
        <dbReference type="ChEBI" id="CHEBI:13193"/>
        <dbReference type="ChEBI" id="CHEBI:17499"/>
        <dbReference type="ChEBI" id="CHEBI:60015"/>
        <dbReference type="ChEBI" id="CHEBI:65111"/>
    </reaction>
</comment>
<organism evidence="11 12">
    <name type="scientific">Fervidibacillus albus</name>
    <dbReference type="NCBI Taxonomy" id="2980026"/>
    <lineage>
        <taxon>Bacteria</taxon>
        <taxon>Bacillati</taxon>
        <taxon>Bacillota</taxon>
        <taxon>Bacilli</taxon>
        <taxon>Bacillales</taxon>
        <taxon>Bacillaceae</taxon>
        <taxon>Fervidibacillus</taxon>
    </lineage>
</organism>
<dbReference type="AlphaFoldDB" id="A0A9E8LWI1"/>
<evidence type="ECO:0000256" key="1">
    <source>
        <dbReference type="ARBA" id="ARBA00001974"/>
    </source>
</evidence>
<accession>A0A9E8LWI1</accession>
<dbReference type="RefSeq" id="WP_275418177.1">
    <property type="nucleotide sequence ID" value="NZ_CP106878.1"/>
</dbReference>
<feature type="domain" description="Acyl-CoA oxidase/dehydrogenase middle" evidence="9">
    <location>
        <begin position="122"/>
        <end position="217"/>
    </location>
</feature>
<dbReference type="Gene3D" id="2.40.110.10">
    <property type="entry name" value="Butyryl-CoA Dehydrogenase, subunit A, domain 2"/>
    <property type="match status" value="1"/>
</dbReference>
<dbReference type="Proteomes" id="UP001164718">
    <property type="component" value="Chromosome"/>
</dbReference>
<dbReference type="EMBL" id="CP106878">
    <property type="protein sequence ID" value="WAA10391.1"/>
    <property type="molecule type" value="Genomic_DNA"/>
</dbReference>